<evidence type="ECO:0000259" key="6">
    <source>
        <dbReference type="Pfam" id="PF03124"/>
    </source>
</evidence>
<feature type="transmembrane region" description="Helical" evidence="5">
    <location>
        <begin position="20"/>
        <end position="43"/>
    </location>
</feature>
<evidence type="ECO:0000313" key="7">
    <source>
        <dbReference type="EMBL" id="KAF8402239.1"/>
    </source>
</evidence>
<keyword evidence="3 5" id="KW-1133">Transmembrane helix</keyword>
<evidence type="ECO:0000256" key="3">
    <source>
        <dbReference type="ARBA" id="ARBA00022989"/>
    </source>
</evidence>
<evidence type="ECO:0000256" key="5">
    <source>
        <dbReference type="SAM" id="Phobius"/>
    </source>
</evidence>
<dbReference type="OrthoDB" id="2159384at2759"/>
<keyword evidence="4 5" id="KW-0472">Membrane</keyword>
<protein>
    <recommendedName>
        <fullName evidence="6">EXS domain-containing protein</fullName>
    </recommendedName>
</protein>
<accession>A0A834Z7A8</accession>
<evidence type="ECO:0000313" key="8">
    <source>
        <dbReference type="Proteomes" id="UP000655225"/>
    </source>
</evidence>
<reference evidence="7 8" key="1">
    <citation type="submission" date="2020-04" db="EMBL/GenBank/DDBJ databases">
        <title>Plant Genome Project.</title>
        <authorList>
            <person name="Zhang R.-G."/>
        </authorList>
    </citation>
    <scope>NUCLEOTIDE SEQUENCE [LARGE SCALE GENOMIC DNA]</scope>
    <source>
        <strain evidence="7">YNK0</strain>
        <tissue evidence="7">Leaf</tissue>
    </source>
</reference>
<evidence type="ECO:0000256" key="2">
    <source>
        <dbReference type="ARBA" id="ARBA00022692"/>
    </source>
</evidence>
<keyword evidence="8" id="KW-1185">Reference proteome</keyword>
<dbReference type="InterPro" id="IPR004342">
    <property type="entry name" value="EXS_C"/>
</dbReference>
<keyword evidence="2 5" id="KW-0812">Transmembrane</keyword>
<comment type="subcellular location">
    <subcellularLocation>
        <location evidence="1">Membrane</location>
        <topology evidence="1">Multi-pass membrane protein</topology>
    </subcellularLocation>
</comment>
<sequence>MGFCHENECGLAGSISIRGILYYNPLLLVTMMVWFWGVNLWVFTQANVYYTKIFDLDQNHLTHRNMEGMTFITSG</sequence>
<dbReference type="AlphaFoldDB" id="A0A834Z7A8"/>
<dbReference type="GO" id="GO:0016020">
    <property type="term" value="C:membrane"/>
    <property type="evidence" value="ECO:0007669"/>
    <property type="project" value="UniProtKB-SubCell"/>
</dbReference>
<organism evidence="7 8">
    <name type="scientific">Tetracentron sinense</name>
    <name type="common">Spur-leaf</name>
    <dbReference type="NCBI Taxonomy" id="13715"/>
    <lineage>
        <taxon>Eukaryota</taxon>
        <taxon>Viridiplantae</taxon>
        <taxon>Streptophyta</taxon>
        <taxon>Embryophyta</taxon>
        <taxon>Tracheophyta</taxon>
        <taxon>Spermatophyta</taxon>
        <taxon>Magnoliopsida</taxon>
        <taxon>Trochodendrales</taxon>
        <taxon>Trochodendraceae</taxon>
        <taxon>Tetracentron</taxon>
    </lineage>
</organism>
<proteinExistence type="predicted"/>
<dbReference type="Pfam" id="PF03124">
    <property type="entry name" value="EXS"/>
    <property type="match status" value="1"/>
</dbReference>
<dbReference type="Proteomes" id="UP000655225">
    <property type="component" value="Unassembled WGS sequence"/>
</dbReference>
<name>A0A834Z7A8_TETSI</name>
<evidence type="ECO:0000256" key="1">
    <source>
        <dbReference type="ARBA" id="ARBA00004141"/>
    </source>
</evidence>
<gene>
    <name evidence="7" type="ORF">HHK36_013191</name>
</gene>
<feature type="domain" description="EXS" evidence="6">
    <location>
        <begin position="21"/>
        <end position="67"/>
    </location>
</feature>
<comment type="caution">
    <text evidence="7">The sequence shown here is derived from an EMBL/GenBank/DDBJ whole genome shotgun (WGS) entry which is preliminary data.</text>
</comment>
<evidence type="ECO:0000256" key="4">
    <source>
        <dbReference type="ARBA" id="ARBA00023136"/>
    </source>
</evidence>
<dbReference type="EMBL" id="JABCRI010000008">
    <property type="protein sequence ID" value="KAF8402239.1"/>
    <property type="molecule type" value="Genomic_DNA"/>
</dbReference>